<dbReference type="PATRIC" id="fig|1161918.5.peg.166"/>
<evidence type="ECO:0000259" key="2">
    <source>
        <dbReference type="Pfam" id="PF08378"/>
    </source>
</evidence>
<dbReference type="Pfam" id="PF08378">
    <property type="entry name" value="NERD"/>
    <property type="match status" value="1"/>
</dbReference>
<feature type="coiled-coil region" evidence="1">
    <location>
        <begin position="13"/>
        <end position="44"/>
    </location>
</feature>
<gene>
    <name evidence="3" type="ORF">WESB_0869</name>
</gene>
<accession>K0JHG9</accession>
<dbReference type="RefSeq" id="WP_014932724.1">
    <property type="nucleotide sequence ID" value="NC_018604.1"/>
</dbReference>
<proteinExistence type="predicted"/>
<reference evidence="3 4" key="1">
    <citation type="journal article" date="2012" name="BMC Genomics">
        <title>Comparative genomics of Brachyspira pilosicoli strains: genome rearrangements, reductions and correlation of genetic compliment with phenotypic diversity.</title>
        <authorList>
            <person name="Mappley L.J."/>
            <person name="Black M.L."/>
            <person name="Abuoun M."/>
            <person name="Darby A.C."/>
            <person name="Woodward M.J."/>
            <person name="Parkhill J."/>
            <person name="Turner A.K."/>
            <person name="Bellgard M.I."/>
            <person name="La T."/>
            <person name="Phillips N.D."/>
            <person name="La Ragione R.M."/>
            <person name="Hampson D.J."/>
        </authorList>
    </citation>
    <scope>NUCLEOTIDE SEQUENCE [LARGE SCALE GENOMIC DNA]</scope>
    <source>
        <strain evidence="3">WesB</strain>
    </source>
</reference>
<sequence>MFDEINNRFVHILTNLNKGKENAINEIDELIDILKDKSKKYINEILKINIELFFFLSFFKWFNDTYADNNNVDGDMGWLFFSYSLVLNNKKECYTNENEDIEYINNFINELHNFFMISNTIQSFRIMLENKNFSIYNLKNSNTDIISLINKGNVFSKSLINHKIVNIHGWEFYDFQLDNYIKYLRNSLSTKALNIIGYDISVITELYNKNIIHMSKINEYKDIFEYINPLLFFPSNNDEYDKYFNKISCNLGDNYEYLLPLDNTILTIKPFIKLGKEYINPFFHRLGLTLGTKLLDKYLLENNFGDYIPIKSKYCEDATFDFIKKIFTETNCLKNVFYRRNDQMFELDILLIYELFVLCFEAKSNNITEEQQSNKEKYFKKIKNDFIKKAYNQLNNFYDELKNNNEIKIYESNKKDSNIICTIKKSNSIFLPFIVTMEDFSYLSGDSKILINLFNSNKNGTIPVIINIFELEIVSKVLIKNYEFINYFLQRITAINNKNTFIEEGADEINQLGFYLKNIYITSLVYINENTKYLYLEKSFSNDLDNYFCYILDDTEPILPSLNLDKFILDLIDFINKNENFNQCSKNIIIQFILCLMNEFIENIKKDYNVANFYDYIEKEKIF</sequence>
<dbReference type="Proteomes" id="UP000003759">
    <property type="component" value="Chromosome"/>
</dbReference>
<dbReference type="InterPro" id="IPR011528">
    <property type="entry name" value="NERD"/>
</dbReference>
<evidence type="ECO:0000313" key="4">
    <source>
        <dbReference type="Proteomes" id="UP000003759"/>
    </source>
</evidence>
<protein>
    <submittedName>
        <fullName evidence="3">SecA-related protein</fullName>
    </submittedName>
</protein>
<evidence type="ECO:0000256" key="1">
    <source>
        <dbReference type="SAM" id="Coils"/>
    </source>
</evidence>
<dbReference type="AlphaFoldDB" id="K0JHG9"/>
<dbReference type="KEGG" id="bpw:WESB_0869"/>
<dbReference type="EMBL" id="HE793032">
    <property type="protein sequence ID" value="CCG56339.1"/>
    <property type="molecule type" value="Genomic_DNA"/>
</dbReference>
<keyword evidence="1" id="KW-0175">Coiled coil</keyword>
<evidence type="ECO:0000313" key="3">
    <source>
        <dbReference type="EMBL" id="CCG56339.1"/>
    </source>
</evidence>
<dbReference type="HOGENOM" id="CLU_438486_0_0_12"/>
<organism evidence="3 4">
    <name type="scientific">Brachyspira pilosicoli WesB</name>
    <dbReference type="NCBI Taxonomy" id="1161918"/>
    <lineage>
        <taxon>Bacteria</taxon>
        <taxon>Pseudomonadati</taxon>
        <taxon>Spirochaetota</taxon>
        <taxon>Spirochaetia</taxon>
        <taxon>Brachyspirales</taxon>
        <taxon>Brachyspiraceae</taxon>
        <taxon>Brachyspira</taxon>
    </lineage>
</organism>
<name>K0JHG9_BRAPL</name>
<feature type="domain" description="NERD" evidence="2">
    <location>
        <begin position="314"/>
        <end position="403"/>
    </location>
</feature>